<dbReference type="SMART" id="SM00368">
    <property type="entry name" value="LRR_RI"/>
    <property type="match status" value="4"/>
</dbReference>
<evidence type="ECO:0000313" key="3">
    <source>
        <dbReference type="Ensembl" id="ENSGMOP00000035354.1"/>
    </source>
</evidence>
<dbReference type="GO" id="GO:0005813">
    <property type="term" value="C:centrosome"/>
    <property type="evidence" value="ECO:0007669"/>
    <property type="project" value="TreeGrafter"/>
</dbReference>
<dbReference type="CTD" id="84131"/>
<keyword evidence="4" id="KW-1185">Reference proteome</keyword>
<evidence type="ECO:0008006" key="5">
    <source>
        <dbReference type="Google" id="ProtNLM"/>
    </source>
</evidence>
<reference evidence="3" key="1">
    <citation type="submission" date="2025-08" db="UniProtKB">
        <authorList>
            <consortium name="Ensembl"/>
        </authorList>
    </citation>
    <scope>IDENTIFICATION</scope>
</reference>
<evidence type="ECO:0000313" key="4">
    <source>
        <dbReference type="Proteomes" id="UP000694546"/>
    </source>
</evidence>
<keyword evidence="1" id="KW-0175">Coiled coil</keyword>
<gene>
    <name evidence="3" type="primary">cep78</name>
</gene>
<dbReference type="Pfam" id="PF13516">
    <property type="entry name" value="LRR_6"/>
    <property type="match status" value="2"/>
</dbReference>
<dbReference type="Ensembl" id="ENSGMOT00000074101.1">
    <property type="protein sequence ID" value="ENSGMOP00000035354.1"/>
    <property type="gene ID" value="ENSGMOG00000036024.1"/>
</dbReference>
<dbReference type="SUPFAM" id="SSF52047">
    <property type="entry name" value="RNI-like"/>
    <property type="match status" value="1"/>
</dbReference>
<accession>A0A8C5ATP5</accession>
<organism evidence="3 4">
    <name type="scientific">Gadus morhua</name>
    <name type="common">Atlantic cod</name>
    <dbReference type="NCBI Taxonomy" id="8049"/>
    <lineage>
        <taxon>Eukaryota</taxon>
        <taxon>Metazoa</taxon>
        <taxon>Chordata</taxon>
        <taxon>Craniata</taxon>
        <taxon>Vertebrata</taxon>
        <taxon>Euteleostomi</taxon>
        <taxon>Actinopterygii</taxon>
        <taxon>Neopterygii</taxon>
        <taxon>Teleostei</taxon>
        <taxon>Neoteleostei</taxon>
        <taxon>Acanthomorphata</taxon>
        <taxon>Zeiogadaria</taxon>
        <taxon>Gadariae</taxon>
        <taxon>Gadiformes</taxon>
        <taxon>Gadoidei</taxon>
        <taxon>Gadidae</taxon>
        <taxon>Gadus</taxon>
    </lineage>
</organism>
<reference evidence="3" key="2">
    <citation type="submission" date="2025-09" db="UniProtKB">
        <authorList>
            <consortium name="Ensembl"/>
        </authorList>
    </citation>
    <scope>IDENTIFICATION</scope>
</reference>
<dbReference type="FunFam" id="3.80.10.10:FF:000070">
    <property type="entry name" value="Centrosomal protein of 78 kDa"/>
    <property type="match status" value="1"/>
</dbReference>
<dbReference type="PANTHER" id="PTHR24110:SF3">
    <property type="entry name" value="CENTROSOMAL PROTEIN OF 78 KDA"/>
    <property type="match status" value="1"/>
</dbReference>
<dbReference type="OrthoDB" id="78308at2759"/>
<name>A0A8C5ATP5_GADMO</name>
<protein>
    <recommendedName>
        <fullName evidence="5">Centrosomal protein 78</fullName>
    </recommendedName>
</protein>
<dbReference type="GO" id="GO:0036064">
    <property type="term" value="C:ciliary basal body"/>
    <property type="evidence" value="ECO:0007669"/>
    <property type="project" value="TreeGrafter"/>
</dbReference>
<feature type="compositionally biased region" description="Basic and acidic residues" evidence="2">
    <location>
        <begin position="735"/>
        <end position="747"/>
    </location>
</feature>
<dbReference type="GO" id="GO:0044782">
    <property type="term" value="P:cilium organization"/>
    <property type="evidence" value="ECO:0007669"/>
    <property type="project" value="TreeGrafter"/>
</dbReference>
<feature type="coiled-coil region" evidence="1">
    <location>
        <begin position="414"/>
        <end position="499"/>
    </location>
</feature>
<feature type="compositionally biased region" description="Low complexity" evidence="2">
    <location>
        <begin position="680"/>
        <end position="689"/>
    </location>
</feature>
<feature type="region of interest" description="Disordered" evidence="2">
    <location>
        <begin position="332"/>
        <end position="352"/>
    </location>
</feature>
<evidence type="ECO:0000256" key="1">
    <source>
        <dbReference type="SAM" id="Coils"/>
    </source>
</evidence>
<feature type="compositionally biased region" description="Gly residues" evidence="2">
    <location>
        <begin position="807"/>
        <end position="816"/>
    </location>
</feature>
<dbReference type="PRINTS" id="PR02062">
    <property type="entry name" value="CENTROSOME78"/>
</dbReference>
<dbReference type="RefSeq" id="XP_030215004.1">
    <property type="nucleotide sequence ID" value="XM_030359144.1"/>
</dbReference>
<dbReference type="GeneID" id="115545728"/>
<dbReference type="Proteomes" id="UP000694546">
    <property type="component" value="Chromosome 6"/>
</dbReference>
<dbReference type="InterPro" id="IPR026212">
    <property type="entry name" value="Cep78"/>
</dbReference>
<dbReference type="PANTHER" id="PTHR24110">
    <property type="entry name" value="CENTROSOMAL PROTEIN OF 78 KDA"/>
    <property type="match status" value="1"/>
</dbReference>
<proteinExistence type="predicted"/>
<dbReference type="GeneTree" id="ENSGT00390000013287"/>
<dbReference type="Gene3D" id="3.80.10.10">
    <property type="entry name" value="Ribonuclease Inhibitor"/>
    <property type="match status" value="2"/>
</dbReference>
<feature type="compositionally biased region" description="Polar residues" evidence="2">
    <location>
        <begin position="668"/>
        <end position="678"/>
    </location>
</feature>
<dbReference type="OMA" id="MTLKLCK"/>
<dbReference type="KEGG" id="gmh:115545728"/>
<feature type="compositionally biased region" description="Basic and acidic residues" evidence="2">
    <location>
        <begin position="656"/>
        <end position="667"/>
    </location>
</feature>
<feature type="region of interest" description="Disordered" evidence="2">
    <location>
        <begin position="620"/>
        <end position="816"/>
    </location>
</feature>
<feature type="compositionally biased region" description="Polar residues" evidence="2">
    <location>
        <begin position="724"/>
        <end position="733"/>
    </location>
</feature>
<feature type="compositionally biased region" description="Basic residues" evidence="2">
    <location>
        <begin position="340"/>
        <end position="352"/>
    </location>
</feature>
<dbReference type="InterPro" id="IPR001611">
    <property type="entry name" value="Leu-rich_rpt"/>
</dbReference>
<evidence type="ECO:0000256" key="2">
    <source>
        <dbReference type="SAM" id="MobiDB-lite"/>
    </source>
</evidence>
<dbReference type="AlphaFoldDB" id="A0A8C5ATP5"/>
<sequence>MVQDGAHIRRRGAQDFASYYSYACARQDTLPLPAVMTNLLKGKLDFNGDRVRLTDWAPILSSISINKHLYHIAISSTYQVGLGAGDTDRRYYKSSNRKKIPPIRSKDMTFKLCKALQECVTASPNLKSLHINGLPLRERDLNSLTKGLSKSVSLEQLSLANCPISDEGLEVICQSVKYTTCIKAVDFTGCNLTWRGAEHMANIIKHQGLWRHSTAWAESLRYRRPEFGGMGGLRRITLNCNSLIGDRGAAALAHELGEDLWVKAVDLQKCGLSDQGAQCLLEALKTNSTLNVLDIRSNPLIDKVLIKATIEKVLKNSDGQASEYYWIKPPVPKESQKAPGAKRRGPANAAKRKATFRIATRGGASAGRWSPVVSQQQLHRSRPSCVPWRTAARAERQRCLSTGIALAEHGFQGAATLKVTIDSSEEEEEEEEEEVVVVKLKKSPSPVDLHDRVTKQQYQRVQMELEQCRRSLAEERRARLRAESQLREHELEASRLRSLNHSLSEALAEGARSGPAALAASRALEDEAVLQSIESSFTKFHAFLDLLKDAGLGQLASVAGIDQSDFGLLSRPQLSSTMGQPLEEDLSVSKGGLKRAVSLGAKIDVAVPLEAYPLTIPSGEQAPAFPPGPPSAPREFLSGSRLSQASGPAIDPSVDLEGRGEEPDQFSKPDTQQDSGSEGSVLSRKSYSRSSRDNKASRSANHHSNGNSHQSNSHSHPSNGSHRYSLNYSSFHSDGSLHSRANGDRSQRSSLSDITSEKLESEGSFRGSKGNGAGRRVLAGISGRGLLPGRSSPRLGSGDQIKSLGVLSGGSEDGSF</sequence>
<feature type="compositionally biased region" description="Low complexity" evidence="2">
    <location>
        <begin position="697"/>
        <end position="723"/>
    </location>
</feature>
<dbReference type="InterPro" id="IPR032675">
    <property type="entry name" value="LRR_dom_sf"/>
</dbReference>